<feature type="chain" id="PRO_5007293371" evidence="8">
    <location>
        <begin position="29"/>
        <end position="509"/>
    </location>
</feature>
<sequence length="509" mass="58707">MLSSPGSRRLRIAATVAIFTLVALYIHASPSWTDTSIGTARKYYESVTSYVSPNHEAVVNNTIYTPGNNDLIEPYLNTTTPCANFPNTDKILLVMKTGATEAFDKVPTQLLTAMQCLPDFLIFSDMEQQIGSYHIYDALADFDPNTLRDSSDFELYRQQQDCPVSQKSCNSVHEDRQKAWNLDRYKFIPMMEKTWKMRPGMDWYVFAEADTYVFWSNLVYWLRNKSPVSHLDKVYLGSRSFIGGTPFAHGGSGYVLSGALLKHLIEGHPTAVEHYNKKGQHECCGDLMLAQALHEYEHVKIRQTWPMFNGEKPSTLPYGPGHWCEPIFTMHHVNAEEISTTWLYEKTRISKEPILIRDLYESLVAPKMVDTRHDWDNLSDDVCYVNPDPEAQKSAEGYQRDRQRKQGDMNPAEKEAWKSWENCSKVCAYGDEHEKGSSLEKKRKRECFQWRWNKEVCCISKSFKLGQPKEKAPNKKDKWISGWYLKGIKDWIEATGECKEPRWVTPEQP</sequence>
<feature type="signal peptide" evidence="8">
    <location>
        <begin position="1"/>
        <end position="28"/>
    </location>
</feature>
<evidence type="ECO:0000256" key="3">
    <source>
        <dbReference type="ARBA" id="ARBA00022692"/>
    </source>
</evidence>
<protein>
    <submittedName>
        <fullName evidence="9">Glycosyltransferase family 31 protein</fullName>
    </submittedName>
</protein>
<dbReference type="InParanoid" id="A0A136J1Y3"/>
<evidence type="ECO:0000256" key="6">
    <source>
        <dbReference type="ARBA" id="ARBA00023136"/>
    </source>
</evidence>
<keyword evidence="5" id="KW-1133">Transmembrane helix</keyword>
<dbReference type="AlphaFoldDB" id="A0A136J1Y3"/>
<keyword evidence="8" id="KW-0732">Signal</keyword>
<dbReference type="OrthoDB" id="414175at2759"/>
<comment type="similarity">
    <text evidence="2">Belongs to the glycosyltransferase 31 family. Beta3-Gal-T subfamily.</text>
</comment>
<dbReference type="InterPro" id="IPR026050">
    <property type="entry name" value="C1GALT1/C1GALT1_chp1"/>
</dbReference>
<comment type="subcellular location">
    <subcellularLocation>
        <location evidence="1">Membrane</location>
        <topology evidence="1">Single-pass type II membrane protein</topology>
    </subcellularLocation>
</comment>
<dbReference type="Proteomes" id="UP000070501">
    <property type="component" value="Unassembled WGS sequence"/>
</dbReference>
<keyword evidence="4" id="KW-0735">Signal-anchor</keyword>
<proteinExistence type="inferred from homology"/>
<dbReference type="GO" id="GO:0016020">
    <property type="term" value="C:membrane"/>
    <property type="evidence" value="ECO:0007669"/>
    <property type="project" value="UniProtKB-SubCell"/>
</dbReference>
<keyword evidence="10" id="KW-1185">Reference proteome</keyword>
<name>A0A136J1Y3_9PEZI</name>
<evidence type="ECO:0000256" key="7">
    <source>
        <dbReference type="SAM" id="MobiDB-lite"/>
    </source>
</evidence>
<evidence type="ECO:0000313" key="10">
    <source>
        <dbReference type="Proteomes" id="UP000070501"/>
    </source>
</evidence>
<evidence type="ECO:0000256" key="8">
    <source>
        <dbReference type="SAM" id="SignalP"/>
    </source>
</evidence>
<dbReference type="FunFam" id="3.90.550.50:FF:000039">
    <property type="entry name" value="WGS project CABT00000000 data, contig 2.9"/>
    <property type="match status" value="1"/>
</dbReference>
<keyword evidence="9" id="KW-0808">Transferase</keyword>
<gene>
    <name evidence="9" type="ORF">Micbo1qcDRAFT_163827</name>
</gene>
<keyword evidence="6" id="KW-0472">Membrane</keyword>
<feature type="region of interest" description="Disordered" evidence="7">
    <location>
        <begin position="390"/>
        <end position="413"/>
    </location>
</feature>
<dbReference type="Gene3D" id="3.90.550.50">
    <property type="match status" value="1"/>
</dbReference>
<dbReference type="GO" id="GO:0016740">
    <property type="term" value="F:transferase activity"/>
    <property type="evidence" value="ECO:0007669"/>
    <property type="project" value="UniProtKB-KW"/>
</dbReference>
<evidence type="ECO:0000256" key="1">
    <source>
        <dbReference type="ARBA" id="ARBA00004606"/>
    </source>
</evidence>
<evidence type="ECO:0000256" key="5">
    <source>
        <dbReference type="ARBA" id="ARBA00022989"/>
    </source>
</evidence>
<dbReference type="PANTHER" id="PTHR23033">
    <property type="entry name" value="BETA1,3-GALACTOSYLTRANSFERASE"/>
    <property type="match status" value="1"/>
</dbReference>
<reference evidence="10" key="1">
    <citation type="submission" date="2016-02" db="EMBL/GenBank/DDBJ databases">
        <title>Draft genome sequence of Microdochium bolleyi, a fungal endophyte of beachgrass.</title>
        <authorList>
            <consortium name="DOE Joint Genome Institute"/>
            <person name="David A.S."/>
            <person name="May G."/>
            <person name="Haridas S."/>
            <person name="Lim J."/>
            <person name="Wang M."/>
            <person name="Labutti K."/>
            <person name="Lipzen A."/>
            <person name="Barry K."/>
            <person name="Grigoriev I.V."/>
        </authorList>
    </citation>
    <scope>NUCLEOTIDE SEQUENCE [LARGE SCALE GENOMIC DNA]</scope>
    <source>
        <strain evidence="10">J235TASD1</strain>
    </source>
</reference>
<organism evidence="9 10">
    <name type="scientific">Microdochium bolleyi</name>
    <dbReference type="NCBI Taxonomy" id="196109"/>
    <lineage>
        <taxon>Eukaryota</taxon>
        <taxon>Fungi</taxon>
        <taxon>Dikarya</taxon>
        <taxon>Ascomycota</taxon>
        <taxon>Pezizomycotina</taxon>
        <taxon>Sordariomycetes</taxon>
        <taxon>Xylariomycetidae</taxon>
        <taxon>Xylariales</taxon>
        <taxon>Microdochiaceae</taxon>
        <taxon>Microdochium</taxon>
    </lineage>
</organism>
<keyword evidence="3" id="KW-0812">Transmembrane</keyword>
<evidence type="ECO:0000313" key="9">
    <source>
        <dbReference type="EMBL" id="KXJ91083.1"/>
    </source>
</evidence>
<accession>A0A136J1Y3</accession>
<evidence type="ECO:0000256" key="4">
    <source>
        <dbReference type="ARBA" id="ARBA00022968"/>
    </source>
</evidence>
<evidence type="ECO:0000256" key="2">
    <source>
        <dbReference type="ARBA" id="ARBA00006462"/>
    </source>
</evidence>
<dbReference type="STRING" id="196109.A0A136J1Y3"/>
<dbReference type="PANTHER" id="PTHR23033:SF40">
    <property type="entry name" value="APPLE DOMAIN-CONTAINING PROTEIN"/>
    <property type="match status" value="1"/>
</dbReference>
<dbReference type="EMBL" id="KQ964251">
    <property type="protein sequence ID" value="KXJ91083.1"/>
    <property type="molecule type" value="Genomic_DNA"/>
</dbReference>